<proteinExistence type="predicted"/>
<dbReference type="Proteomes" id="UP001469553">
    <property type="component" value="Unassembled WGS sequence"/>
</dbReference>
<name>A0ABV0XEZ5_9TELE</name>
<evidence type="ECO:0000256" key="1">
    <source>
        <dbReference type="SAM" id="MobiDB-lite"/>
    </source>
</evidence>
<feature type="region of interest" description="Disordered" evidence="1">
    <location>
        <begin position="1"/>
        <end position="50"/>
    </location>
</feature>
<protein>
    <submittedName>
        <fullName evidence="2">Uncharacterized protein</fullName>
    </submittedName>
</protein>
<dbReference type="EMBL" id="JAHRIP010001083">
    <property type="protein sequence ID" value="MEQ2280031.1"/>
    <property type="molecule type" value="Genomic_DNA"/>
</dbReference>
<organism evidence="2 3">
    <name type="scientific">Ameca splendens</name>
    <dbReference type="NCBI Taxonomy" id="208324"/>
    <lineage>
        <taxon>Eukaryota</taxon>
        <taxon>Metazoa</taxon>
        <taxon>Chordata</taxon>
        <taxon>Craniata</taxon>
        <taxon>Vertebrata</taxon>
        <taxon>Euteleostomi</taxon>
        <taxon>Actinopterygii</taxon>
        <taxon>Neopterygii</taxon>
        <taxon>Teleostei</taxon>
        <taxon>Neoteleostei</taxon>
        <taxon>Acanthomorphata</taxon>
        <taxon>Ovalentaria</taxon>
        <taxon>Atherinomorphae</taxon>
        <taxon>Cyprinodontiformes</taxon>
        <taxon>Goodeidae</taxon>
        <taxon>Ameca</taxon>
    </lineage>
</organism>
<keyword evidence="3" id="KW-1185">Reference proteome</keyword>
<evidence type="ECO:0000313" key="2">
    <source>
        <dbReference type="EMBL" id="MEQ2280031.1"/>
    </source>
</evidence>
<sequence length="91" mass="9787">MPPSESLLKTDSLSSSEPVLSDGSVGSAPSLGISPGPSSTMDIGRNDQDETQDKMMVYCWKKEMDHPLNPESWADLQKLSNSVSCFPPSAK</sequence>
<accession>A0ABV0XEZ5</accession>
<feature type="compositionally biased region" description="Polar residues" evidence="1">
    <location>
        <begin position="7"/>
        <end position="18"/>
    </location>
</feature>
<reference evidence="2 3" key="1">
    <citation type="submission" date="2021-06" db="EMBL/GenBank/DDBJ databases">
        <authorList>
            <person name="Palmer J.M."/>
        </authorList>
    </citation>
    <scope>NUCLEOTIDE SEQUENCE [LARGE SCALE GENOMIC DNA]</scope>
    <source>
        <strain evidence="2 3">AS_MEX2019</strain>
        <tissue evidence="2">Muscle</tissue>
    </source>
</reference>
<gene>
    <name evidence="2" type="ORF">AMECASPLE_015414</name>
</gene>
<comment type="caution">
    <text evidence="2">The sequence shown here is derived from an EMBL/GenBank/DDBJ whole genome shotgun (WGS) entry which is preliminary data.</text>
</comment>
<evidence type="ECO:0000313" key="3">
    <source>
        <dbReference type="Proteomes" id="UP001469553"/>
    </source>
</evidence>